<comment type="caution">
    <text evidence="1">The sequence shown here is derived from an EMBL/GenBank/DDBJ whole genome shotgun (WGS) entry which is preliminary data.</text>
</comment>
<dbReference type="EMBL" id="WELI01000009">
    <property type="protein sequence ID" value="KAB7728188.1"/>
    <property type="molecule type" value="Genomic_DNA"/>
</dbReference>
<keyword evidence="2" id="KW-1185">Reference proteome</keyword>
<evidence type="ECO:0000313" key="1">
    <source>
        <dbReference type="EMBL" id="KAB7728188.1"/>
    </source>
</evidence>
<proteinExistence type="predicted"/>
<organism evidence="1 2">
    <name type="scientific">Rudanella paleaurantiibacter</name>
    <dbReference type="NCBI Taxonomy" id="2614655"/>
    <lineage>
        <taxon>Bacteria</taxon>
        <taxon>Pseudomonadati</taxon>
        <taxon>Bacteroidota</taxon>
        <taxon>Cytophagia</taxon>
        <taxon>Cytophagales</taxon>
        <taxon>Cytophagaceae</taxon>
        <taxon>Rudanella</taxon>
    </lineage>
</organism>
<dbReference type="Proteomes" id="UP000488299">
    <property type="component" value="Unassembled WGS sequence"/>
</dbReference>
<accession>A0A7J5TVL4</accession>
<name>A0A7J5TVL4_9BACT</name>
<gene>
    <name evidence="1" type="ORF">F5984_19545</name>
</gene>
<reference evidence="1 2" key="1">
    <citation type="submission" date="2019-10" db="EMBL/GenBank/DDBJ databases">
        <title>Rudanella paleaurantiibacter sp. nov., isolated from sludge.</title>
        <authorList>
            <person name="Xu S.Q."/>
        </authorList>
    </citation>
    <scope>NUCLEOTIDE SEQUENCE [LARGE SCALE GENOMIC DNA]</scope>
    <source>
        <strain evidence="1 2">HX-22-17</strain>
    </source>
</reference>
<evidence type="ECO:0000313" key="2">
    <source>
        <dbReference type="Proteomes" id="UP000488299"/>
    </source>
</evidence>
<protein>
    <submittedName>
        <fullName evidence="1">Uncharacterized protein</fullName>
    </submittedName>
</protein>
<sequence length="45" mass="5449">MSASFFSEQPARRCQLLWLCPTDRRARRLSRFQYHRLWSKGFAST</sequence>
<dbReference type="AlphaFoldDB" id="A0A7J5TVL4"/>